<keyword evidence="3" id="KW-0238">DNA-binding</keyword>
<dbReference type="RefSeq" id="WP_172155306.1">
    <property type="nucleotide sequence ID" value="NZ_CP053564.1"/>
</dbReference>
<dbReference type="InterPro" id="IPR036388">
    <property type="entry name" value="WH-like_DNA-bd_sf"/>
</dbReference>
<sequence length="124" mass="13157">MLIRVDPARPTPLHEQIAAAVRRAIGDGEVAAGERLPPARELAASLDVSIHTVLAGYQQLRDDGLIELRRGRGATVRAGADDGRAGVVELARQLVEAARRIDLDEEELVALVRGLRTAGGRPGA</sequence>
<proteinExistence type="predicted"/>
<feature type="domain" description="HTH gntR-type" evidence="5">
    <location>
        <begin position="11"/>
        <end position="79"/>
    </location>
</feature>
<organism evidence="6 7">
    <name type="scientific">Pseudonocardia broussonetiae</name>
    <dbReference type="NCBI Taxonomy" id="2736640"/>
    <lineage>
        <taxon>Bacteria</taxon>
        <taxon>Bacillati</taxon>
        <taxon>Actinomycetota</taxon>
        <taxon>Actinomycetes</taxon>
        <taxon>Pseudonocardiales</taxon>
        <taxon>Pseudonocardiaceae</taxon>
        <taxon>Pseudonocardia</taxon>
    </lineage>
</organism>
<dbReference type="PANTHER" id="PTHR46577">
    <property type="entry name" value="HTH-TYPE TRANSCRIPTIONAL REGULATORY PROTEIN GABR"/>
    <property type="match status" value="1"/>
</dbReference>
<dbReference type="InterPro" id="IPR051446">
    <property type="entry name" value="HTH_trans_reg/aminotransferase"/>
</dbReference>
<dbReference type="EMBL" id="CP053564">
    <property type="protein sequence ID" value="QJY45363.1"/>
    <property type="molecule type" value="Genomic_DNA"/>
</dbReference>
<evidence type="ECO:0000256" key="1">
    <source>
        <dbReference type="ARBA" id="ARBA00022898"/>
    </source>
</evidence>
<dbReference type="Proteomes" id="UP000505377">
    <property type="component" value="Chromosome"/>
</dbReference>
<protein>
    <submittedName>
        <fullName evidence="6">GntR family transcriptional regulator</fullName>
    </submittedName>
</protein>
<evidence type="ECO:0000313" key="6">
    <source>
        <dbReference type="EMBL" id="QJY45363.1"/>
    </source>
</evidence>
<dbReference type="PANTHER" id="PTHR46577:SF1">
    <property type="entry name" value="HTH-TYPE TRANSCRIPTIONAL REGULATORY PROTEIN GABR"/>
    <property type="match status" value="1"/>
</dbReference>
<evidence type="ECO:0000256" key="3">
    <source>
        <dbReference type="ARBA" id="ARBA00023125"/>
    </source>
</evidence>
<dbReference type="GO" id="GO:0003677">
    <property type="term" value="F:DNA binding"/>
    <property type="evidence" value="ECO:0007669"/>
    <property type="project" value="UniProtKB-KW"/>
</dbReference>
<dbReference type="GO" id="GO:0003700">
    <property type="term" value="F:DNA-binding transcription factor activity"/>
    <property type="evidence" value="ECO:0007669"/>
    <property type="project" value="InterPro"/>
</dbReference>
<evidence type="ECO:0000313" key="7">
    <source>
        <dbReference type="Proteomes" id="UP000505377"/>
    </source>
</evidence>
<gene>
    <name evidence="6" type="ORF">HOP40_05635</name>
</gene>
<dbReference type="Pfam" id="PF00392">
    <property type="entry name" value="GntR"/>
    <property type="match status" value="1"/>
</dbReference>
<keyword evidence="4" id="KW-0804">Transcription</keyword>
<dbReference type="KEGG" id="pbro:HOP40_05635"/>
<dbReference type="AlphaFoldDB" id="A0A6M6JE28"/>
<dbReference type="SUPFAM" id="SSF46785">
    <property type="entry name" value="Winged helix' DNA-binding domain"/>
    <property type="match status" value="1"/>
</dbReference>
<evidence type="ECO:0000259" key="5">
    <source>
        <dbReference type="PROSITE" id="PS50949"/>
    </source>
</evidence>
<evidence type="ECO:0000256" key="4">
    <source>
        <dbReference type="ARBA" id="ARBA00023163"/>
    </source>
</evidence>
<dbReference type="PROSITE" id="PS50949">
    <property type="entry name" value="HTH_GNTR"/>
    <property type="match status" value="1"/>
</dbReference>
<reference evidence="6 7" key="1">
    <citation type="submission" date="2020-05" db="EMBL/GenBank/DDBJ databases">
        <authorList>
            <person name="Mo P."/>
        </authorList>
    </citation>
    <scope>NUCLEOTIDE SEQUENCE [LARGE SCALE GENOMIC DNA]</scope>
    <source>
        <strain evidence="6 7">Gen01</strain>
    </source>
</reference>
<name>A0A6M6JE28_9PSEU</name>
<keyword evidence="2" id="KW-0805">Transcription regulation</keyword>
<keyword evidence="7" id="KW-1185">Reference proteome</keyword>
<dbReference type="CDD" id="cd07377">
    <property type="entry name" value="WHTH_GntR"/>
    <property type="match status" value="1"/>
</dbReference>
<accession>A0A6M6JE28</accession>
<dbReference type="InterPro" id="IPR000524">
    <property type="entry name" value="Tscrpt_reg_HTH_GntR"/>
</dbReference>
<dbReference type="Gene3D" id="1.10.10.10">
    <property type="entry name" value="Winged helix-like DNA-binding domain superfamily/Winged helix DNA-binding domain"/>
    <property type="match status" value="1"/>
</dbReference>
<dbReference type="InterPro" id="IPR036390">
    <property type="entry name" value="WH_DNA-bd_sf"/>
</dbReference>
<dbReference type="SMART" id="SM00345">
    <property type="entry name" value="HTH_GNTR"/>
    <property type="match status" value="1"/>
</dbReference>
<evidence type="ECO:0000256" key="2">
    <source>
        <dbReference type="ARBA" id="ARBA00023015"/>
    </source>
</evidence>
<keyword evidence="1" id="KW-0663">Pyridoxal phosphate</keyword>